<gene>
    <name evidence="1" type="ORF">IWQ57_002065</name>
</gene>
<dbReference type="EMBL" id="JANBUJ010000482">
    <property type="protein sequence ID" value="KAJ2771761.1"/>
    <property type="molecule type" value="Genomic_DNA"/>
</dbReference>
<organism evidence="1 2">
    <name type="scientific">Coemansia nantahalensis</name>
    <dbReference type="NCBI Taxonomy" id="2789366"/>
    <lineage>
        <taxon>Eukaryota</taxon>
        <taxon>Fungi</taxon>
        <taxon>Fungi incertae sedis</taxon>
        <taxon>Zoopagomycota</taxon>
        <taxon>Kickxellomycotina</taxon>
        <taxon>Kickxellomycetes</taxon>
        <taxon>Kickxellales</taxon>
        <taxon>Kickxellaceae</taxon>
        <taxon>Coemansia</taxon>
    </lineage>
</organism>
<proteinExistence type="predicted"/>
<protein>
    <submittedName>
        <fullName evidence="1">Uncharacterized protein</fullName>
    </submittedName>
</protein>
<keyword evidence="2" id="KW-1185">Reference proteome</keyword>
<evidence type="ECO:0000313" key="2">
    <source>
        <dbReference type="Proteomes" id="UP001140234"/>
    </source>
</evidence>
<sequence length="228" mass="25002">MDSFDAETVPLVNLLNDVLAEHAEGLRSLLAQFDTTGNRHTGDSATQSRKDTAGRLVRLDADLQRLHAEIQQHQRRQAEIRRVQLLTIACRKARLAFTGGLLDARSQLEEAAADADRRLGDADAAQKAAPSIAEIVEYASKLSKFTAAPPNYDPANCPVPPEPPYPVLSAMRAGMLNRYRMRKAAKTAEAEDMGADDGDYMHGYEDDQFDDIDADDLLLGLDLNPDLA</sequence>
<accession>A0ACC1K1M4</accession>
<reference evidence="1" key="1">
    <citation type="submission" date="2022-07" db="EMBL/GenBank/DDBJ databases">
        <title>Phylogenomic reconstructions and comparative analyses of Kickxellomycotina fungi.</title>
        <authorList>
            <person name="Reynolds N.K."/>
            <person name="Stajich J.E."/>
            <person name="Barry K."/>
            <person name="Grigoriev I.V."/>
            <person name="Crous P."/>
            <person name="Smith M.E."/>
        </authorList>
    </citation>
    <scope>NUCLEOTIDE SEQUENCE</scope>
    <source>
        <strain evidence="1">CBS 109366</strain>
    </source>
</reference>
<name>A0ACC1K1M4_9FUNG</name>
<dbReference type="Proteomes" id="UP001140234">
    <property type="component" value="Unassembled WGS sequence"/>
</dbReference>
<evidence type="ECO:0000313" key="1">
    <source>
        <dbReference type="EMBL" id="KAJ2771761.1"/>
    </source>
</evidence>
<comment type="caution">
    <text evidence="1">The sequence shown here is derived from an EMBL/GenBank/DDBJ whole genome shotgun (WGS) entry which is preliminary data.</text>
</comment>